<comment type="similarity">
    <text evidence="3">Belongs to the TO family.</text>
</comment>
<sequence>MFYANLLNFPLAATVVLLIVAASDVAAKDTFPAPLKRCRVDDEACIVRQGQAFFQNFKNGLPDRQIPSLEPLQLGTLRVVSGGPGDSLHFTLVLTDTTLHNFGDSVVVKSLKGFTKDLTKPLKLTFVTAMPELELHAKYDVNGKILILPIVSQGDVVMKLTKVLAKTRISAEPDKRADGRTYLKIVEYKTVTKVGTGRFNMSNLFNDNEELRETTLKTLNDQWDALSNDVQPKINEALDRVFKMSLQRLWDNIPYDEFFEDD</sequence>
<dbReference type="Proteomes" id="UP000504634">
    <property type="component" value="Unplaced"/>
</dbReference>
<dbReference type="InterPro" id="IPR038606">
    <property type="entry name" value="To_sf"/>
</dbReference>
<dbReference type="GeneID" id="115626796"/>
<proteinExistence type="inferred from homology"/>
<evidence type="ECO:0000313" key="6">
    <source>
        <dbReference type="RefSeq" id="XP_030378123.1"/>
    </source>
</evidence>
<organism evidence="5 6">
    <name type="scientific">Drosophila lebanonensis</name>
    <name type="common">Fruit fly</name>
    <name type="synonym">Scaptodrosophila lebanonensis</name>
    <dbReference type="NCBI Taxonomy" id="7225"/>
    <lineage>
        <taxon>Eukaryota</taxon>
        <taxon>Metazoa</taxon>
        <taxon>Ecdysozoa</taxon>
        <taxon>Arthropoda</taxon>
        <taxon>Hexapoda</taxon>
        <taxon>Insecta</taxon>
        <taxon>Pterygota</taxon>
        <taxon>Neoptera</taxon>
        <taxon>Endopterygota</taxon>
        <taxon>Diptera</taxon>
        <taxon>Brachycera</taxon>
        <taxon>Muscomorpha</taxon>
        <taxon>Ephydroidea</taxon>
        <taxon>Drosophilidae</taxon>
        <taxon>Scaptodrosophila</taxon>
    </lineage>
</organism>
<dbReference type="OrthoDB" id="8118208at2759"/>
<dbReference type="GO" id="GO:0007623">
    <property type="term" value="P:circadian rhythm"/>
    <property type="evidence" value="ECO:0007669"/>
    <property type="project" value="UniProtKB-ARBA"/>
</dbReference>
<feature type="signal peptide" evidence="4">
    <location>
        <begin position="1"/>
        <end position="27"/>
    </location>
</feature>
<dbReference type="SMART" id="SM00700">
    <property type="entry name" value="JHBP"/>
    <property type="match status" value="1"/>
</dbReference>
<reference evidence="6" key="1">
    <citation type="submission" date="2025-08" db="UniProtKB">
        <authorList>
            <consortium name="RefSeq"/>
        </authorList>
    </citation>
    <scope>IDENTIFICATION</scope>
    <source>
        <strain evidence="6">11010-0011.00</strain>
        <tissue evidence="6">Whole body</tissue>
    </source>
</reference>
<accession>A0A6J2TSK4</accession>
<evidence type="ECO:0000313" key="5">
    <source>
        <dbReference type="Proteomes" id="UP000504634"/>
    </source>
</evidence>
<dbReference type="GO" id="GO:0005615">
    <property type="term" value="C:extracellular space"/>
    <property type="evidence" value="ECO:0007669"/>
    <property type="project" value="TreeGrafter"/>
</dbReference>
<dbReference type="Gene3D" id="3.15.10.30">
    <property type="entry name" value="Haemolymph juvenile hormone binding protein"/>
    <property type="match status" value="1"/>
</dbReference>
<feature type="chain" id="PRO_5026662182" evidence="4">
    <location>
        <begin position="28"/>
        <end position="262"/>
    </location>
</feature>
<dbReference type="RefSeq" id="XP_030378123.1">
    <property type="nucleotide sequence ID" value="XM_030522263.1"/>
</dbReference>
<dbReference type="AlphaFoldDB" id="A0A6J2TSK4"/>
<dbReference type="FunFam" id="3.15.10.30:FF:000001">
    <property type="entry name" value="Takeout-like protein 1"/>
    <property type="match status" value="1"/>
</dbReference>
<protein>
    <submittedName>
        <fullName evidence="6">Circadian clock-controlled protein</fullName>
    </submittedName>
</protein>
<name>A0A6J2TSK4_DROLE</name>
<evidence type="ECO:0000256" key="2">
    <source>
        <dbReference type="ARBA" id="ARBA00023108"/>
    </source>
</evidence>
<keyword evidence="1 4" id="KW-0732">Signal</keyword>
<dbReference type="Pfam" id="PF06585">
    <property type="entry name" value="JHBP"/>
    <property type="match status" value="1"/>
</dbReference>
<keyword evidence="2" id="KW-0090">Biological rhythms</keyword>
<evidence type="ECO:0000256" key="1">
    <source>
        <dbReference type="ARBA" id="ARBA00022729"/>
    </source>
</evidence>
<dbReference type="InterPro" id="IPR010562">
    <property type="entry name" value="Haemolymph_juvenile_hormone-bd"/>
</dbReference>
<dbReference type="PANTHER" id="PTHR11008">
    <property type="entry name" value="PROTEIN TAKEOUT-LIKE PROTEIN"/>
    <property type="match status" value="1"/>
</dbReference>
<dbReference type="PANTHER" id="PTHR11008:SF32">
    <property type="entry name" value="CIRCADIAN CLOCK-CONTROLLED PROTEIN DAYWAKE-RELATED"/>
    <property type="match status" value="1"/>
</dbReference>
<gene>
    <name evidence="6" type="primary">LOC115626796</name>
</gene>
<evidence type="ECO:0000256" key="4">
    <source>
        <dbReference type="SAM" id="SignalP"/>
    </source>
</evidence>
<keyword evidence="5" id="KW-1185">Reference proteome</keyword>
<evidence type="ECO:0000256" key="3">
    <source>
        <dbReference type="ARBA" id="ARBA00060902"/>
    </source>
</evidence>